<dbReference type="InterPro" id="IPR002641">
    <property type="entry name" value="PNPLA_dom"/>
</dbReference>
<evidence type="ECO:0000256" key="1">
    <source>
        <dbReference type="ARBA" id="ARBA00022801"/>
    </source>
</evidence>
<evidence type="ECO:0000313" key="6">
    <source>
        <dbReference type="EMBL" id="MDZ8117460.1"/>
    </source>
</evidence>
<accession>A0ABU5MTC9</accession>
<dbReference type="CDD" id="cd07205">
    <property type="entry name" value="Pat_PNPLA6_PNPLA7_NTE1_like"/>
    <property type="match status" value="1"/>
</dbReference>
<name>A0ABU5MTC9_9BACT</name>
<evidence type="ECO:0000256" key="2">
    <source>
        <dbReference type="ARBA" id="ARBA00022963"/>
    </source>
</evidence>
<dbReference type="SUPFAM" id="SSF52151">
    <property type="entry name" value="FabD/lysophospholipase-like"/>
    <property type="match status" value="1"/>
</dbReference>
<organism evidence="6 7">
    <name type="scientific">Pontiella agarivorans</name>
    <dbReference type="NCBI Taxonomy" id="3038953"/>
    <lineage>
        <taxon>Bacteria</taxon>
        <taxon>Pseudomonadati</taxon>
        <taxon>Kiritimatiellota</taxon>
        <taxon>Kiritimatiellia</taxon>
        <taxon>Kiritimatiellales</taxon>
        <taxon>Pontiellaceae</taxon>
        <taxon>Pontiella</taxon>
    </lineage>
</organism>
<keyword evidence="1 4" id="KW-0378">Hydrolase</keyword>
<dbReference type="InterPro" id="IPR016035">
    <property type="entry name" value="Acyl_Trfase/lysoPLipase"/>
</dbReference>
<protein>
    <submittedName>
        <fullName evidence="6">Patatin-like phospholipase family protein</fullName>
    </submittedName>
</protein>
<gene>
    <name evidence="6" type="ORF">P9H32_02390</name>
</gene>
<comment type="caution">
    <text evidence="6">The sequence shown here is derived from an EMBL/GenBank/DDBJ whole genome shotgun (WGS) entry which is preliminary data.</text>
</comment>
<feature type="domain" description="PNPLA" evidence="5">
    <location>
        <begin position="6"/>
        <end position="185"/>
    </location>
</feature>
<dbReference type="PROSITE" id="PS51635">
    <property type="entry name" value="PNPLA"/>
    <property type="match status" value="1"/>
</dbReference>
<evidence type="ECO:0000313" key="7">
    <source>
        <dbReference type="Proteomes" id="UP001290861"/>
    </source>
</evidence>
<feature type="short sequence motif" description="DGA/G" evidence="4">
    <location>
        <begin position="172"/>
        <end position="174"/>
    </location>
</feature>
<evidence type="ECO:0000259" key="5">
    <source>
        <dbReference type="PROSITE" id="PS51635"/>
    </source>
</evidence>
<keyword evidence="7" id="KW-1185">Reference proteome</keyword>
<proteinExistence type="predicted"/>
<feature type="active site" description="Proton acceptor" evidence="4">
    <location>
        <position position="172"/>
    </location>
</feature>
<sequence>MKKIGLTLGGGGARGFAHLAVLEVFDELGVKPSYISGTSIGAIIGALYAAGNSAAGIHEMVSGIFGPPKKNGIKKILKPTENFKFIELFDPHLSLKPKGLIKGEKLLNFLYEKIGVSTFEELEIPLKTVATDFWRNEQVVFSSGELLPAIRASMAIPYVFTPICMDDRVLVDGGLVNNVPLDLLSSQCDIRIAVDVMGESSKPKTKVPNPIEAVFHTYEVMMSTIADEKLAANPVDIFLRIPLVDAELLDFHKTELIYNQGLAVKGEFKRQLTKLIENNHPIFNWLRRR</sequence>
<keyword evidence="2 4" id="KW-0442">Lipid degradation</keyword>
<dbReference type="PANTHER" id="PTHR14226:SF76">
    <property type="entry name" value="NTE FAMILY PROTEIN RSSA"/>
    <property type="match status" value="1"/>
</dbReference>
<dbReference type="Proteomes" id="UP001290861">
    <property type="component" value="Unassembled WGS sequence"/>
</dbReference>
<feature type="short sequence motif" description="GXGXXG" evidence="4">
    <location>
        <begin position="10"/>
        <end position="15"/>
    </location>
</feature>
<feature type="short sequence motif" description="GXSXG" evidence="4">
    <location>
        <begin position="37"/>
        <end position="41"/>
    </location>
</feature>
<reference evidence="6 7" key="1">
    <citation type="journal article" date="2024" name="Appl. Environ. Microbiol.">
        <title>Pontiella agarivorans sp. nov., a novel marine anaerobic bacterium capable of degrading macroalgal polysaccharides and fixing nitrogen.</title>
        <authorList>
            <person name="Liu N."/>
            <person name="Kivenson V."/>
            <person name="Peng X."/>
            <person name="Cui Z."/>
            <person name="Lankiewicz T.S."/>
            <person name="Gosselin K.M."/>
            <person name="English C.J."/>
            <person name="Blair E.M."/>
            <person name="O'Malley M.A."/>
            <person name="Valentine D.L."/>
        </authorList>
    </citation>
    <scope>NUCLEOTIDE SEQUENCE [LARGE SCALE GENOMIC DNA]</scope>
    <source>
        <strain evidence="6 7">NLcol2</strain>
    </source>
</reference>
<dbReference type="Gene3D" id="3.40.1090.10">
    <property type="entry name" value="Cytosolic phospholipase A2 catalytic domain"/>
    <property type="match status" value="2"/>
</dbReference>
<dbReference type="Pfam" id="PF01734">
    <property type="entry name" value="Patatin"/>
    <property type="match status" value="1"/>
</dbReference>
<dbReference type="InterPro" id="IPR050301">
    <property type="entry name" value="NTE"/>
</dbReference>
<keyword evidence="3 4" id="KW-0443">Lipid metabolism</keyword>
<dbReference type="PANTHER" id="PTHR14226">
    <property type="entry name" value="NEUROPATHY TARGET ESTERASE/SWISS CHEESE D.MELANOGASTER"/>
    <property type="match status" value="1"/>
</dbReference>
<evidence type="ECO:0000256" key="4">
    <source>
        <dbReference type="PROSITE-ProRule" id="PRU01161"/>
    </source>
</evidence>
<evidence type="ECO:0000256" key="3">
    <source>
        <dbReference type="ARBA" id="ARBA00023098"/>
    </source>
</evidence>
<feature type="active site" description="Nucleophile" evidence="4">
    <location>
        <position position="39"/>
    </location>
</feature>
<dbReference type="EMBL" id="JARVCO010000002">
    <property type="protein sequence ID" value="MDZ8117460.1"/>
    <property type="molecule type" value="Genomic_DNA"/>
</dbReference>
<dbReference type="RefSeq" id="WP_322607261.1">
    <property type="nucleotide sequence ID" value="NZ_JARVCO010000002.1"/>
</dbReference>